<feature type="domain" description="Fibronectin type-III" evidence="13">
    <location>
        <begin position="127"/>
        <end position="225"/>
    </location>
</feature>
<evidence type="ECO:0000256" key="11">
    <source>
        <dbReference type="SAM" id="Phobius"/>
    </source>
</evidence>
<reference evidence="16" key="1">
    <citation type="submission" date="2012-12" db="EMBL/GenBank/DDBJ databases">
        <authorList>
            <person name="Hellsten U."/>
            <person name="Grimwood J."/>
            <person name="Chapman J.A."/>
            <person name="Shapiro H."/>
            <person name="Aerts A."/>
            <person name="Otillar R.P."/>
            <person name="Terry A.Y."/>
            <person name="Boore J.L."/>
            <person name="Simakov O."/>
            <person name="Marletaz F."/>
            <person name="Cho S.-J."/>
            <person name="Edsinger-Gonzales E."/>
            <person name="Havlak P."/>
            <person name="Kuo D.-H."/>
            <person name="Larsson T."/>
            <person name="Lv J."/>
            <person name="Arendt D."/>
            <person name="Savage R."/>
            <person name="Osoegawa K."/>
            <person name="de Jong P."/>
            <person name="Lindberg D.R."/>
            <person name="Seaver E.C."/>
            <person name="Weisblat D.A."/>
            <person name="Putnam N.H."/>
            <person name="Grigoriev I.V."/>
            <person name="Rokhsar D.S."/>
        </authorList>
    </citation>
    <scope>NUCLEOTIDE SEQUENCE</scope>
    <source>
        <strain evidence="16">I ESC-2004</strain>
    </source>
</reference>
<dbReference type="SMART" id="SM00060">
    <property type="entry name" value="FN3"/>
    <property type="match status" value="6"/>
</dbReference>
<dbReference type="Pfam" id="PF07679">
    <property type="entry name" value="I-set"/>
    <property type="match status" value="1"/>
</dbReference>
<keyword evidence="16" id="KW-1185">Reference proteome</keyword>
<keyword evidence="2 11" id="KW-0812">Transmembrane</keyword>
<organism evidence="14">
    <name type="scientific">Capitella teleta</name>
    <name type="common">Polychaete worm</name>
    <dbReference type="NCBI Taxonomy" id="283909"/>
    <lineage>
        <taxon>Eukaryota</taxon>
        <taxon>Metazoa</taxon>
        <taxon>Spiralia</taxon>
        <taxon>Lophotrochozoa</taxon>
        <taxon>Annelida</taxon>
        <taxon>Polychaeta</taxon>
        <taxon>Sedentaria</taxon>
        <taxon>Scolecida</taxon>
        <taxon>Capitellidae</taxon>
        <taxon>Capitella</taxon>
    </lineage>
</organism>
<dbReference type="InterPro" id="IPR003961">
    <property type="entry name" value="FN3_dom"/>
</dbReference>
<keyword evidence="3" id="KW-0732">Signal</keyword>
<evidence type="ECO:0000259" key="13">
    <source>
        <dbReference type="PROSITE" id="PS50853"/>
    </source>
</evidence>
<dbReference type="Pfam" id="PF00041">
    <property type="entry name" value="fn3"/>
    <property type="match status" value="5"/>
</dbReference>
<dbReference type="GO" id="GO:0007411">
    <property type="term" value="P:axon guidance"/>
    <property type="evidence" value="ECO:0007669"/>
    <property type="project" value="TreeGrafter"/>
</dbReference>
<dbReference type="Pfam" id="PF13927">
    <property type="entry name" value="Ig_3"/>
    <property type="match status" value="1"/>
</dbReference>
<name>R7VH02_CAPTE</name>
<evidence type="ECO:0000259" key="12">
    <source>
        <dbReference type="PROSITE" id="PS50835"/>
    </source>
</evidence>
<evidence type="ECO:0000256" key="6">
    <source>
        <dbReference type="ARBA" id="ARBA00022989"/>
    </source>
</evidence>
<feature type="compositionally biased region" description="Basic and acidic residues" evidence="10">
    <location>
        <begin position="1031"/>
        <end position="1041"/>
    </location>
</feature>
<dbReference type="STRING" id="283909.R7VH02"/>
<gene>
    <name evidence="14" type="ORF">CAPTEDRAFT_163823</name>
</gene>
<feature type="domain" description="Fibronectin type-III" evidence="13">
    <location>
        <begin position="626"/>
        <end position="720"/>
    </location>
</feature>
<evidence type="ECO:0000256" key="10">
    <source>
        <dbReference type="SAM" id="MobiDB-lite"/>
    </source>
</evidence>
<feature type="domain" description="Ig-like" evidence="12">
    <location>
        <begin position="27"/>
        <end position="111"/>
    </location>
</feature>
<dbReference type="InterPro" id="IPR003599">
    <property type="entry name" value="Ig_sub"/>
</dbReference>
<dbReference type="GO" id="GO:0030424">
    <property type="term" value="C:axon"/>
    <property type="evidence" value="ECO:0007669"/>
    <property type="project" value="TreeGrafter"/>
</dbReference>
<keyword evidence="7 11" id="KW-0472">Membrane</keyword>
<evidence type="ECO:0000256" key="8">
    <source>
        <dbReference type="ARBA" id="ARBA00023157"/>
    </source>
</evidence>
<accession>R7VH02</accession>
<dbReference type="InterPro" id="IPR056754">
    <property type="entry name" value="DSCAM/DSCAML_C"/>
</dbReference>
<protein>
    <recommendedName>
        <fullName evidence="17">Down syndrome cell adhesion molecule-like protein Dscam2</fullName>
    </recommendedName>
</protein>
<dbReference type="PANTHER" id="PTHR44170:SF56">
    <property type="entry name" value="FIBRONECTIN TYPE-III DOMAIN-CONTAINING PROTEIN"/>
    <property type="match status" value="1"/>
</dbReference>
<dbReference type="EMBL" id="KB292240">
    <property type="protein sequence ID" value="ELU17889.1"/>
    <property type="molecule type" value="Genomic_DNA"/>
</dbReference>
<dbReference type="AlphaFoldDB" id="R7VH02"/>
<dbReference type="InterPro" id="IPR013783">
    <property type="entry name" value="Ig-like_fold"/>
</dbReference>
<keyword evidence="9" id="KW-0393">Immunoglobulin domain</keyword>
<dbReference type="InterPro" id="IPR013098">
    <property type="entry name" value="Ig_I-set"/>
</dbReference>
<feature type="region of interest" description="Disordered" evidence="10">
    <location>
        <begin position="1010"/>
        <end position="1115"/>
    </location>
</feature>
<keyword evidence="5" id="KW-0130">Cell adhesion</keyword>
<dbReference type="EnsemblMetazoa" id="CapteT163823">
    <property type="protein sequence ID" value="CapteP163823"/>
    <property type="gene ID" value="CapteG163823"/>
</dbReference>
<dbReference type="Gene3D" id="2.60.40.10">
    <property type="entry name" value="Immunoglobulins"/>
    <property type="match status" value="8"/>
</dbReference>
<dbReference type="Proteomes" id="UP000014760">
    <property type="component" value="Unassembled WGS sequence"/>
</dbReference>
<dbReference type="SUPFAM" id="SSF48726">
    <property type="entry name" value="Immunoglobulin"/>
    <property type="match status" value="2"/>
</dbReference>
<dbReference type="PROSITE" id="PS50853">
    <property type="entry name" value="FN3"/>
    <property type="match status" value="6"/>
</dbReference>
<dbReference type="OrthoDB" id="10001713at2759"/>
<evidence type="ECO:0000256" key="1">
    <source>
        <dbReference type="ARBA" id="ARBA00004167"/>
    </source>
</evidence>
<dbReference type="OMA" id="GFGNSKH"/>
<feature type="domain" description="Fibronectin type-III" evidence="13">
    <location>
        <begin position="725"/>
        <end position="824"/>
    </location>
</feature>
<feature type="domain" description="Fibronectin type-III" evidence="13">
    <location>
        <begin position="230"/>
        <end position="335"/>
    </location>
</feature>
<dbReference type="GO" id="GO:0005886">
    <property type="term" value="C:plasma membrane"/>
    <property type="evidence" value="ECO:0007669"/>
    <property type="project" value="TreeGrafter"/>
</dbReference>
<evidence type="ECO:0000256" key="7">
    <source>
        <dbReference type="ARBA" id="ARBA00023136"/>
    </source>
</evidence>
<dbReference type="HOGENOM" id="CLU_001038_3_0_1"/>
<feature type="domain" description="Fibronectin type-III" evidence="13">
    <location>
        <begin position="440"/>
        <end position="534"/>
    </location>
</feature>
<dbReference type="FunFam" id="2.60.40.10:FF:000028">
    <property type="entry name" value="Neuronal cell adhesion molecule"/>
    <property type="match status" value="1"/>
</dbReference>
<dbReference type="InterPro" id="IPR036116">
    <property type="entry name" value="FN3_sf"/>
</dbReference>
<dbReference type="SMART" id="SM00408">
    <property type="entry name" value="IGc2"/>
    <property type="match status" value="2"/>
</dbReference>
<feature type="compositionally biased region" description="Low complexity" evidence="10">
    <location>
        <begin position="1098"/>
        <end position="1108"/>
    </location>
</feature>
<evidence type="ECO:0000313" key="16">
    <source>
        <dbReference type="Proteomes" id="UP000014760"/>
    </source>
</evidence>
<evidence type="ECO:0008006" key="17">
    <source>
        <dbReference type="Google" id="ProtNLM"/>
    </source>
</evidence>
<dbReference type="FunFam" id="2.60.40.10:FF:000032">
    <property type="entry name" value="palladin isoform X1"/>
    <property type="match status" value="1"/>
</dbReference>
<feature type="compositionally biased region" description="Low complexity" evidence="10">
    <location>
        <begin position="1063"/>
        <end position="1091"/>
    </location>
</feature>
<dbReference type="GO" id="GO:0098632">
    <property type="term" value="F:cell-cell adhesion mediator activity"/>
    <property type="evidence" value="ECO:0007669"/>
    <property type="project" value="TreeGrafter"/>
</dbReference>
<evidence type="ECO:0000256" key="2">
    <source>
        <dbReference type="ARBA" id="ARBA00022692"/>
    </source>
</evidence>
<reference evidence="15" key="3">
    <citation type="submission" date="2015-06" db="UniProtKB">
        <authorList>
            <consortium name="EnsemblMetazoa"/>
        </authorList>
    </citation>
    <scope>IDENTIFICATION</scope>
</reference>
<dbReference type="InterPro" id="IPR036179">
    <property type="entry name" value="Ig-like_dom_sf"/>
</dbReference>
<dbReference type="FunFam" id="2.60.40.10:FF:000093">
    <property type="entry name" value="Down syndrome cell adhesion molecule, isoform B"/>
    <property type="match status" value="1"/>
</dbReference>
<evidence type="ECO:0000256" key="9">
    <source>
        <dbReference type="ARBA" id="ARBA00023319"/>
    </source>
</evidence>
<dbReference type="EMBL" id="AMQN01016610">
    <property type="status" value="NOT_ANNOTATED_CDS"/>
    <property type="molecule type" value="Genomic_DNA"/>
</dbReference>
<dbReference type="PANTHER" id="PTHR44170">
    <property type="entry name" value="PROTEIN SIDEKICK"/>
    <property type="match status" value="1"/>
</dbReference>
<dbReference type="InterPro" id="IPR003598">
    <property type="entry name" value="Ig_sub2"/>
</dbReference>
<keyword evidence="8" id="KW-1015">Disulfide bond</keyword>
<evidence type="ECO:0000313" key="15">
    <source>
        <dbReference type="EnsemblMetazoa" id="CapteP163823"/>
    </source>
</evidence>
<dbReference type="CDD" id="cd00063">
    <property type="entry name" value="FN3"/>
    <property type="match status" value="6"/>
</dbReference>
<feature type="transmembrane region" description="Helical" evidence="11">
    <location>
        <begin position="839"/>
        <end position="863"/>
    </location>
</feature>
<keyword evidence="6 11" id="KW-1133">Transmembrane helix</keyword>
<proteinExistence type="predicted"/>
<feature type="domain" description="Fibronectin type-III" evidence="13">
    <location>
        <begin position="340"/>
        <end position="436"/>
    </location>
</feature>
<dbReference type="InterPro" id="IPR007110">
    <property type="entry name" value="Ig-like_dom"/>
</dbReference>
<evidence type="ECO:0000313" key="14">
    <source>
        <dbReference type="EMBL" id="ELU17889.1"/>
    </source>
</evidence>
<evidence type="ECO:0000256" key="4">
    <source>
        <dbReference type="ARBA" id="ARBA00022737"/>
    </source>
</evidence>
<sequence>MGFYLCHAVNGIGSGISRVVFLTVRIPAKFIASTKNYTVQRGSNVTMECVAMGDRPLSLSWSFNGGSLSWQIGGRLGVPDYFTTTSGKGSRVTIQVAKREDSGFYMCNAKNLFGSDALVIRLLVLEPPDAIERLSVVEGGSRSVRLRWRKPFNGNSAIISYILQVKEKQDLWQTASRNITAPSNATEATVGGLLPSFSYDVRVFAVNAIGTSEASEIVSYTADEEVPDGPPLNALAIGAGPKSLKVTWQAPAADSQNGQIRGYYIGYKVFNSSAPYMYITKKLSYTDEDSVPIEMYEYIIQHLEKFTKYSVHVQAFNAIGAGPRSPDMGVLTLEDVPSQPPQGLQASPLSSQSLMVVWSPPPLYALHGILQGYRVIYKPVTEDEDESDEHWLETSKLTAVLYGLEKYTNYSVQVLAFTRMGLGVRSPAIFSRTQQDIPERPADIKACPAGPDSILVSWRPPLHTNGERVKYTLFIRDITNADTEQGVVELSPNQHSFLVENLKENFKYGFRVSSSTVMGEGEKTREVSSSTHDQVSAQIASFSHLVQTGWHATVALACQAVGQPLPTLTWRRGGQPIVFDDRIKMDSNGTLIIANALTTDAANYTCKAENYHGADEIVISLLVQAPPKNPVLGVSITTSSSIQVNWRSSSNGGSKIQGFYVNYKRAPEPQWRVTRLDSSHRSLFVDELLCGVPYDFRVQAFNGVGRSPFSNTITAKTNGSAPIMPAQSLILRHINSTFVVLDLSQWQHGGCALLWFSIEYQLWGDHEHWHSVRHHIPANTTLFRVDLQPESWYLVKVTAFNEAGSTECLLKFATKGYTGSTIEPLQVVHRYSEPFYQKAYIMIPLCALIVVAIVTAVAVTLFCRRRQQNFKYIADNATNLRRDLTAETSLMSDIDKHNMQIAQSKINSCIYSPDPCNTRNINTYSEAGHMPDDGILPYATFPKRQTQVKPLNCDPHSLHASVCGLTDLKDLPAPPPEMLSPLHEGGQRASVVSTVSSTHDELAMALENAPTPAHDYDPTYEASAGVSYDPCPREASDDLRDFTQSPARPNEARRATCEVAIYSPASSRDASVSSSFQSSFLQPPLSSSSSSTEKRKLPPTTQQKTLLTEIKRIKQ</sequence>
<feature type="domain" description="Ig-like" evidence="12">
    <location>
        <begin position="553"/>
        <end position="620"/>
    </location>
</feature>
<dbReference type="Pfam" id="PF25059">
    <property type="entry name" value="FN3_DSCAM-DSCAML_C"/>
    <property type="match status" value="1"/>
</dbReference>
<keyword evidence="4" id="KW-0677">Repeat</keyword>
<reference evidence="14 16" key="2">
    <citation type="journal article" date="2013" name="Nature">
        <title>Insights into bilaterian evolution from three spiralian genomes.</title>
        <authorList>
            <person name="Simakov O."/>
            <person name="Marletaz F."/>
            <person name="Cho S.J."/>
            <person name="Edsinger-Gonzales E."/>
            <person name="Havlak P."/>
            <person name="Hellsten U."/>
            <person name="Kuo D.H."/>
            <person name="Larsson T."/>
            <person name="Lv J."/>
            <person name="Arendt D."/>
            <person name="Savage R."/>
            <person name="Osoegawa K."/>
            <person name="de Jong P."/>
            <person name="Grimwood J."/>
            <person name="Chapman J.A."/>
            <person name="Shapiro H."/>
            <person name="Aerts A."/>
            <person name="Otillar R.P."/>
            <person name="Terry A.Y."/>
            <person name="Boore J.L."/>
            <person name="Grigoriev I.V."/>
            <person name="Lindberg D.R."/>
            <person name="Seaver E.C."/>
            <person name="Weisblat D.A."/>
            <person name="Putnam N.H."/>
            <person name="Rokhsar D.S."/>
        </authorList>
    </citation>
    <scope>NUCLEOTIDE SEQUENCE</scope>
    <source>
        <strain evidence="14 16">I ESC-2004</strain>
    </source>
</reference>
<dbReference type="SMART" id="SM00409">
    <property type="entry name" value="IG"/>
    <property type="match status" value="2"/>
</dbReference>
<evidence type="ECO:0000256" key="3">
    <source>
        <dbReference type="ARBA" id="ARBA00022729"/>
    </source>
</evidence>
<dbReference type="SUPFAM" id="SSF49265">
    <property type="entry name" value="Fibronectin type III"/>
    <property type="match status" value="3"/>
</dbReference>
<evidence type="ECO:0000256" key="5">
    <source>
        <dbReference type="ARBA" id="ARBA00022889"/>
    </source>
</evidence>
<dbReference type="GO" id="GO:0007420">
    <property type="term" value="P:brain development"/>
    <property type="evidence" value="ECO:0007669"/>
    <property type="project" value="TreeGrafter"/>
</dbReference>
<comment type="subcellular location">
    <subcellularLocation>
        <location evidence="1">Membrane</location>
        <topology evidence="1">Single-pass membrane protein</topology>
    </subcellularLocation>
</comment>
<dbReference type="PROSITE" id="PS50835">
    <property type="entry name" value="IG_LIKE"/>
    <property type="match status" value="2"/>
</dbReference>